<comment type="caution">
    <text evidence="8">The sequence shown here is derived from an EMBL/GenBank/DDBJ whole genome shotgun (WGS) entry which is preliminary data.</text>
</comment>
<reference evidence="8 9" key="1">
    <citation type="submission" date="2018-08" db="EMBL/GenBank/DDBJ databases">
        <title>A genome reference for cultivated species of the human gut microbiota.</title>
        <authorList>
            <person name="Zou Y."/>
            <person name="Xue W."/>
            <person name="Luo G."/>
        </authorList>
    </citation>
    <scope>NUCLEOTIDE SEQUENCE [LARGE SCALE GENOMIC DNA]</scope>
    <source>
        <strain evidence="8 9">AF37-4</strain>
    </source>
</reference>
<dbReference type="GO" id="GO:0051536">
    <property type="term" value="F:iron-sulfur cluster binding"/>
    <property type="evidence" value="ECO:0007669"/>
    <property type="project" value="UniProtKB-KW"/>
</dbReference>
<feature type="domain" description="ATP-grasp" evidence="6">
    <location>
        <begin position="113"/>
        <end position="308"/>
    </location>
</feature>
<dbReference type="InterPro" id="IPR013785">
    <property type="entry name" value="Aldolase_TIM"/>
</dbReference>
<keyword evidence="5" id="KW-0547">Nucleotide-binding</keyword>
<evidence type="ECO:0000256" key="3">
    <source>
        <dbReference type="ARBA" id="ARBA00023004"/>
    </source>
</evidence>
<dbReference type="SUPFAM" id="SSF102114">
    <property type="entry name" value="Radical SAM enzymes"/>
    <property type="match status" value="1"/>
</dbReference>
<dbReference type="SUPFAM" id="SSF56059">
    <property type="entry name" value="Glutathione synthetase ATP-binding domain-like"/>
    <property type="match status" value="1"/>
</dbReference>
<evidence type="ECO:0000256" key="4">
    <source>
        <dbReference type="ARBA" id="ARBA00023014"/>
    </source>
</evidence>
<feature type="domain" description="Radical SAM core" evidence="7">
    <location>
        <begin position="515"/>
        <end position="743"/>
    </location>
</feature>
<evidence type="ECO:0000313" key="9">
    <source>
        <dbReference type="Proteomes" id="UP000283314"/>
    </source>
</evidence>
<name>A0A415LF65_9FIRM</name>
<dbReference type="RefSeq" id="WP_118379289.1">
    <property type="nucleotide sequence ID" value="NZ_CABJDQ010000002.1"/>
</dbReference>
<organism evidence="8 9">
    <name type="scientific">Eubacterium ventriosum</name>
    <dbReference type="NCBI Taxonomy" id="39496"/>
    <lineage>
        <taxon>Bacteria</taxon>
        <taxon>Bacillati</taxon>
        <taxon>Bacillota</taxon>
        <taxon>Clostridia</taxon>
        <taxon>Eubacteriales</taxon>
        <taxon>Eubacteriaceae</taxon>
        <taxon>Eubacterium</taxon>
    </lineage>
</organism>
<evidence type="ECO:0000313" key="8">
    <source>
        <dbReference type="EMBL" id="RHL47097.1"/>
    </source>
</evidence>
<keyword evidence="2" id="KW-0479">Metal-binding</keyword>
<dbReference type="Pfam" id="PF02655">
    <property type="entry name" value="ATP-grasp_3"/>
    <property type="match status" value="1"/>
</dbReference>
<dbReference type="PROSITE" id="PS51918">
    <property type="entry name" value="RADICAL_SAM"/>
    <property type="match status" value="1"/>
</dbReference>
<evidence type="ECO:0000256" key="5">
    <source>
        <dbReference type="PROSITE-ProRule" id="PRU00409"/>
    </source>
</evidence>
<keyword evidence="5" id="KW-0067">ATP-binding</keyword>
<proteinExistence type="predicted"/>
<evidence type="ECO:0000256" key="2">
    <source>
        <dbReference type="ARBA" id="ARBA00022723"/>
    </source>
</evidence>
<dbReference type="SMART" id="SM00729">
    <property type="entry name" value="Elp3"/>
    <property type="match status" value="1"/>
</dbReference>
<dbReference type="PROSITE" id="PS50975">
    <property type="entry name" value="ATP_GRASP"/>
    <property type="match status" value="1"/>
</dbReference>
<sequence length="758" mass="87019">MNNIYWIGPRQSDIDNTNFKFAGSITIYGSNINGNTAYCSIANKRINHNVDNDDCNRFFSEKLKEICHNDPKSQFLFYNFSYAYEFDDEIQKHVIGLNPYNIIDMLADKIRCRTILNNIVETVPFITLKGSECSFSNLCKYFCGYTEFVIQKKHSSGGEGTYIINSNSDVIKLNAFDEYMISPYIKDSISLNVHIAIINNKTIVFPPSIQIITEQDGRLLYHGADFICYQQISEKIKNEIKNLSTKIGDFVCKRGYKGVLGIDFLLNNGTIYFMEINPRFQASSQLVNRGLLESNQSSLFEIHLQSFDLFPIRAISDFDVLYSNYVFSTNNITKTRLKKIINSYEIEKFQADGYDIDCITPFEKNSYLCRCIFKQSICCININNKFTLHPNLFVEKIAYNLFNKLNNKKEYIKFALLNHGVTLTKAALTYSRKQGTIREAVFDAIDITIFNNISVNVPIKCKFVSFSPFTIDFIDNEYTLYWDDIRICTVSISFLPNNLINKKTLSGVPYDSIINLANDRIRINPAPICVYKLENESCQFCNLPTINDKYNINDIYEVIDYCLEYVDFRHFLIGGGTYSKDGGWNIILNITKYIRSKCNKDIYLMSIPPKELSILDKLKDAGITEVAFNLEMFDRNLAQNIMPGKGCIGLNQYLLAFRHSIKLWGNTGCVRSLLIYGFDTDDTFLSGIEQLCQLGVEPIISIFRPLENTELSYLNPPPTSDILKIYQKCQDIVQKHNLILGPDCPQCQNNTLSYTKIF</sequence>
<protein>
    <submittedName>
        <fullName evidence="8">ATP-grasp domain-containing protein</fullName>
    </submittedName>
</protein>
<evidence type="ECO:0000256" key="1">
    <source>
        <dbReference type="ARBA" id="ARBA00022691"/>
    </source>
</evidence>
<dbReference type="GO" id="GO:0046872">
    <property type="term" value="F:metal ion binding"/>
    <property type="evidence" value="ECO:0007669"/>
    <property type="project" value="UniProtKB-KW"/>
</dbReference>
<dbReference type="CDD" id="cd01335">
    <property type="entry name" value="Radical_SAM"/>
    <property type="match status" value="1"/>
</dbReference>
<keyword evidence="4" id="KW-0411">Iron-sulfur</keyword>
<dbReference type="Gene3D" id="3.20.20.70">
    <property type="entry name" value="Aldolase class I"/>
    <property type="match status" value="1"/>
</dbReference>
<dbReference type="GeneID" id="66466193"/>
<dbReference type="InterPro" id="IPR011761">
    <property type="entry name" value="ATP-grasp"/>
</dbReference>
<dbReference type="InterPro" id="IPR058240">
    <property type="entry name" value="rSAM_sf"/>
</dbReference>
<dbReference type="InterPro" id="IPR003806">
    <property type="entry name" value="ATP-grasp_PylC-type"/>
</dbReference>
<keyword evidence="3" id="KW-0408">Iron</keyword>
<evidence type="ECO:0000259" key="6">
    <source>
        <dbReference type="PROSITE" id="PS50975"/>
    </source>
</evidence>
<dbReference type="InterPro" id="IPR007197">
    <property type="entry name" value="rSAM"/>
</dbReference>
<dbReference type="AlphaFoldDB" id="A0A415LF65"/>
<gene>
    <name evidence="8" type="ORF">DW018_02960</name>
</gene>
<dbReference type="NCBIfam" id="NF045502">
    <property type="entry name" value="variant_rSAM"/>
    <property type="match status" value="1"/>
</dbReference>
<dbReference type="EMBL" id="QROT01000002">
    <property type="protein sequence ID" value="RHL47097.1"/>
    <property type="molecule type" value="Genomic_DNA"/>
</dbReference>
<accession>A0A415LF65</accession>
<evidence type="ECO:0000259" key="7">
    <source>
        <dbReference type="PROSITE" id="PS51918"/>
    </source>
</evidence>
<dbReference type="GO" id="GO:0003824">
    <property type="term" value="F:catalytic activity"/>
    <property type="evidence" value="ECO:0007669"/>
    <property type="project" value="InterPro"/>
</dbReference>
<keyword evidence="1" id="KW-0949">S-adenosyl-L-methionine</keyword>
<dbReference type="Gene3D" id="3.30.470.20">
    <property type="entry name" value="ATP-grasp fold, B domain"/>
    <property type="match status" value="1"/>
</dbReference>
<dbReference type="Proteomes" id="UP000283314">
    <property type="component" value="Unassembled WGS sequence"/>
</dbReference>
<dbReference type="GO" id="GO:0005524">
    <property type="term" value="F:ATP binding"/>
    <property type="evidence" value="ECO:0007669"/>
    <property type="project" value="UniProtKB-UniRule"/>
</dbReference>
<dbReference type="InterPro" id="IPR006638">
    <property type="entry name" value="Elp3/MiaA/NifB-like_rSAM"/>
</dbReference>